<sequence>MLHAVVGLSQSMTISIDETLIRNGYCEHVLRNANKLIKLREAELLLDCFPYRAITTTDGVLVEAFEDTFEPSVSLGYIQMEQQLRIRHQDAEEATEKVFGLSDLARDFYRKVGSQFISRKRKPIDRYVLEVPLAPPFLNLIKNPNWYREEYMYLLGMANDAFNTIEWVENATVVEDITVRDLMVVQRLFSLLAKVFFHALDRLDDNGNALDMRSRIPVYKELKLLETLAIIFNDKTKAKRVLKLLSYDPNQNKYFDLQYTPLLKLGSYYLFPMGVFSSSDLVRGVMYNANTRLLPVDGSDPMQDALETALRRRGFLVATNIKRKSNGTELEIDILAMANGHLFVFECKNAFHPCNMHELRGSYDHIVKAGKQLSRSASWFSDPIEQRQIFRQLGWPTHTTDSIGTCIATANRLFNGHLVDGHPVRQAHEILNFLNEGKLRTTERDYRLWLSSTFCPTDLHDYLGNAGYVADIFACMEPTIYSHNFGEKINLQLRLFGLNQLKLQTLLQNQYSPFESIEETTPMEND</sequence>
<dbReference type="SUPFAM" id="SSF52980">
    <property type="entry name" value="Restriction endonuclease-like"/>
    <property type="match status" value="1"/>
</dbReference>
<accession>A0A127HRW7</accession>
<evidence type="ECO:0000313" key="2">
    <source>
        <dbReference type="Proteomes" id="UP000070516"/>
    </source>
</evidence>
<dbReference type="AlphaFoldDB" id="A0A127HRW7"/>
<dbReference type="Proteomes" id="UP000070516">
    <property type="component" value="Chromosome"/>
</dbReference>
<reference evidence="1 2" key="1">
    <citation type="submission" date="2016-02" db="EMBL/GenBank/DDBJ databases">
        <title>Complete genome sequence of Pseudomonas azotoformans S4.</title>
        <authorList>
            <person name="Fang Y."/>
            <person name="Wu L."/>
            <person name="Feng G."/>
        </authorList>
    </citation>
    <scope>NUCLEOTIDE SEQUENCE [LARGE SCALE GENOMIC DNA]</scope>
    <source>
        <strain evidence="1 2">S4</strain>
    </source>
</reference>
<dbReference type="KEGG" id="pazo:AYR47_02535"/>
<protein>
    <recommendedName>
        <fullName evidence="3">NERD domain-containing protein</fullName>
    </recommendedName>
</protein>
<organism evidence="1 2">
    <name type="scientific">Pseudomonas azotoformans</name>
    <dbReference type="NCBI Taxonomy" id="47878"/>
    <lineage>
        <taxon>Bacteria</taxon>
        <taxon>Pseudomonadati</taxon>
        <taxon>Pseudomonadota</taxon>
        <taxon>Gammaproteobacteria</taxon>
        <taxon>Pseudomonadales</taxon>
        <taxon>Pseudomonadaceae</taxon>
        <taxon>Pseudomonas</taxon>
    </lineage>
</organism>
<dbReference type="EMBL" id="CP014546">
    <property type="protein sequence ID" value="AMN77268.1"/>
    <property type="molecule type" value="Genomic_DNA"/>
</dbReference>
<gene>
    <name evidence="1" type="ORF">AYR47_02535</name>
</gene>
<evidence type="ECO:0008006" key="3">
    <source>
        <dbReference type="Google" id="ProtNLM"/>
    </source>
</evidence>
<dbReference type="InterPro" id="IPR011335">
    <property type="entry name" value="Restrct_endonuc-II-like"/>
</dbReference>
<name>A0A127HRW7_PSEAZ</name>
<proteinExistence type="predicted"/>
<evidence type="ECO:0000313" key="1">
    <source>
        <dbReference type="EMBL" id="AMN77268.1"/>
    </source>
</evidence>